<dbReference type="EMBL" id="POQS01000001">
    <property type="protein sequence ID" value="PND35934.1"/>
    <property type="molecule type" value="Genomic_DNA"/>
</dbReference>
<comment type="caution">
    <text evidence="2">The sequence shown here is derived from an EMBL/GenBank/DDBJ whole genome shotgun (WGS) entry which is preliminary data.</text>
</comment>
<evidence type="ECO:0000313" key="2">
    <source>
        <dbReference type="EMBL" id="PND35934.1"/>
    </source>
</evidence>
<evidence type="ECO:0000313" key="3">
    <source>
        <dbReference type="Proteomes" id="UP000235994"/>
    </source>
</evidence>
<sequence length="273" mass="28969">MATRNLSARLRLLALGACLALSGAAQAQPEAFAAARARGELVVGVPYLAPPPAAGAKIRTPDGLDAAMAERLGQSLGLPVRLRELPPAAAAAALAAGEVDLALAEGGADQPGPVAAQPTGYAYRPKAVIRSDTRLRQPADARGRSVCMAEAASASRELAQRWGAVVRTYRVPSDALVAVREGSCDIGLVDDAVWEPLMRFPEWKKFSSTLAADGARHERVWLLPADAAASRGWLAQEMRAWERAGAWRAMTAKWARDVAFDVYLDQEVPDCHG</sequence>
<proteinExistence type="predicted"/>
<dbReference type="PANTHER" id="PTHR35936:SF17">
    <property type="entry name" value="ARGININE-BINDING EXTRACELLULAR PROTEIN ARTP"/>
    <property type="match status" value="1"/>
</dbReference>
<dbReference type="RefSeq" id="WP_102771849.1">
    <property type="nucleotide sequence ID" value="NZ_POQS01000001.1"/>
</dbReference>
<dbReference type="Gene3D" id="3.40.190.10">
    <property type="entry name" value="Periplasmic binding protein-like II"/>
    <property type="match status" value="2"/>
</dbReference>
<feature type="signal peptide" evidence="1">
    <location>
        <begin position="1"/>
        <end position="27"/>
    </location>
</feature>
<feature type="chain" id="PRO_5014737618" evidence="1">
    <location>
        <begin position="28"/>
        <end position="273"/>
    </location>
</feature>
<dbReference type="Proteomes" id="UP000235994">
    <property type="component" value="Unassembled WGS sequence"/>
</dbReference>
<name>A0A2N8KR44_9BURK</name>
<accession>A0A2N8KR44</accession>
<protein>
    <submittedName>
        <fullName evidence="2">ABC transporter substrate-binding protein</fullName>
    </submittedName>
</protein>
<reference evidence="2 3" key="1">
    <citation type="submission" date="2018-01" db="EMBL/GenBank/DDBJ databases">
        <title>The draft genome of an aniline degradation strain ANB-1.</title>
        <authorList>
            <person name="Zhang L."/>
            <person name="Jiang J."/>
        </authorList>
    </citation>
    <scope>NUCLEOTIDE SEQUENCE [LARGE SCALE GENOMIC DNA]</scope>
    <source>
        <strain evidence="2 3">ANB-1</strain>
    </source>
</reference>
<organism evidence="2 3">
    <name type="scientific">Achromobacter pulmonis</name>
    <dbReference type="NCBI Taxonomy" id="1389932"/>
    <lineage>
        <taxon>Bacteria</taxon>
        <taxon>Pseudomonadati</taxon>
        <taxon>Pseudomonadota</taxon>
        <taxon>Betaproteobacteria</taxon>
        <taxon>Burkholderiales</taxon>
        <taxon>Alcaligenaceae</taxon>
        <taxon>Achromobacter</taxon>
    </lineage>
</organism>
<gene>
    <name evidence="2" type="ORF">C1I89_03500</name>
</gene>
<keyword evidence="3" id="KW-1185">Reference proteome</keyword>
<evidence type="ECO:0000256" key="1">
    <source>
        <dbReference type="SAM" id="SignalP"/>
    </source>
</evidence>
<dbReference type="SUPFAM" id="SSF53850">
    <property type="entry name" value="Periplasmic binding protein-like II"/>
    <property type="match status" value="1"/>
</dbReference>
<keyword evidence="1" id="KW-0732">Signal</keyword>
<dbReference type="AlphaFoldDB" id="A0A2N8KR44"/>
<dbReference type="PANTHER" id="PTHR35936">
    <property type="entry name" value="MEMBRANE-BOUND LYTIC MUREIN TRANSGLYCOSYLASE F"/>
    <property type="match status" value="1"/>
</dbReference>